<evidence type="ECO:0000313" key="2">
    <source>
        <dbReference type="Proteomes" id="UP000290289"/>
    </source>
</evidence>
<dbReference type="Proteomes" id="UP000290289">
    <property type="component" value="Chromosome 2"/>
</dbReference>
<protein>
    <submittedName>
        <fullName evidence="1">Uncharacterized protein</fullName>
    </submittedName>
</protein>
<proteinExistence type="predicted"/>
<accession>A0A498KG74</accession>
<sequence>MDVGNSFYDCRWFWAPRSANMKANRLASRSCVEMCDFTSVDRPPSSLVHHTYPTICIVTRNVLSHVPIILKNLPLLKLCMAELHLFCFQ</sequence>
<reference evidence="1 2" key="1">
    <citation type="submission" date="2018-10" db="EMBL/GenBank/DDBJ databases">
        <title>A high-quality apple genome assembly.</title>
        <authorList>
            <person name="Hu J."/>
        </authorList>
    </citation>
    <scope>NUCLEOTIDE SEQUENCE [LARGE SCALE GENOMIC DNA]</scope>
    <source>
        <strain evidence="2">cv. HFTH1</strain>
        <tissue evidence="1">Young leaf</tissue>
    </source>
</reference>
<evidence type="ECO:0000313" key="1">
    <source>
        <dbReference type="EMBL" id="RXI07179.1"/>
    </source>
</evidence>
<keyword evidence="2" id="KW-1185">Reference proteome</keyword>
<comment type="caution">
    <text evidence="1">The sequence shown here is derived from an EMBL/GenBank/DDBJ whole genome shotgun (WGS) entry which is preliminary data.</text>
</comment>
<dbReference type="EMBL" id="RDQH01000328">
    <property type="protein sequence ID" value="RXI07179.1"/>
    <property type="molecule type" value="Genomic_DNA"/>
</dbReference>
<dbReference type="AlphaFoldDB" id="A0A498KG74"/>
<organism evidence="1 2">
    <name type="scientific">Malus domestica</name>
    <name type="common">Apple</name>
    <name type="synonym">Pyrus malus</name>
    <dbReference type="NCBI Taxonomy" id="3750"/>
    <lineage>
        <taxon>Eukaryota</taxon>
        <taxon>Viridiplantae</taxon>
        <taxon>Streptophyta</taxon>
        <taxon>Embryophyta</taxon>
        <taxon>Tracheophyta</taxon>
        <taxon>Spermatophyta</taxon>
        <taxon>Magnoliopsida</taxon>
        <taxon>eudicotyledons</taxon>
        <taxon>Gunneridae</taxon>
        <taxon>Pentapetalae</taxon>
        <taxon>rosids</taxon>
        <taxon>fabids</taxon>
        <taxon>Rosales</taxon>
        <taxon>Rosaceae</taxon>
        <taxon>Amygdaloideae</taxon>
        <taxon>Maleae</taxon>
        <taxon>Malus</taxon>
    </lineage>
</organism>
<name>A0A498KG74_MALDO</name>
<gene>
    <name evidence="1" type="ORF">DVH24_026315</name>
</gene>